<dbReference type="EMBL" id="SIJK02000128">
    <property type="protein sequence ID" value="MBP1468983.1"/>
    <property type="molecule type" value="Genomic_DNA"/>
</dbReference>
<dbReference type="Pfam" id="PF13424">
    <property type="entry name" value="TPR_12"/>
    <property type="match status" value="1"/>
</dbReference>
<protein>
    <submittedName>
        <fullName evidence="11">Tetratricopeptide repeat protein</fullName>
    </submittedName>
</protein>
<dbReference type="PANTHER" id="PTHR45783">
    <property type="entry name" value="KINESIN LIGHT CHAIN"/>
    <property type="match status" value="1"/>
</dbReference>
<keyword evidence="7" id="KW-0175">Coiled coil</keyword>
<evidence type="ECO:0000256" key="6">
    <source>
        <dbReference type="ARBA" id="ARBA00022803"/>
    </source>
</evidence>
<dbReference type="Proteomes" id="UP001193081">
    <property type="component" value="Unassembled WGS sequence"/>
</dbReference>
<keyword evidence="3" id="KW-0963">Cytoplasm</keyword>
<evidence type="ECO:0000256" key="5">
    <source>
        <dbReference type="ARBA" id="ARBA00022737"/>
    </source>
</evidence>
<dbReference type="InterPro" id="IPR011990">
    <property type="entry name" value="TPR-like_helical_dom_sf"/>
</dbReference>
<dbReference type="Gene3D" id="1.25.40.10">
    <property type="entry name" value="Tetratricopeptide repeat domain"/>
    <property type="match status" value="1"/>
</dbReference>
<evidence type="ECO:0000256" key="2">
    <source>
        <dbReference type="ARBA" id="ARBA00009622"/>
    </source>
</evidence>
<keyword evidence="8" id="KW-0505">Motor protein</keyword>
<feature type="repeat" description="TPR" evidence="10">
    <location>
        <begin position="37"/>
        <end position="70"/>
    </location>
</feature>
<gene>
    <name evidence="11" type="ORF">EYB53_024960</name>
</gene>
<dbReference type="SUPFAM" id="SSF48452">
    <property type="entry name" value="TPR-like"/>
    <property type="match status" value="1"/>
</dbReference>
<keyword evidence="5" id="KW-0677">Repeat</keyword>
<dbReference type="SMART" id="SM00028">
    <property type="entry name" value="TPR"/>
    <property type="match status" value="3"/>
</dbReference>
<evidence type="ECO:0000256" key="10">
    <source>
        <dbReference type="PROSITE-ProRule" id="PRU00339"/>
    </source>
</evidence>
<dbReference type="PROSITE" id="PS50005">
    <property type="entry name" value="TPR"/>
    <property type="match status" value="1"/>
</dbReference>
<comment type="similarity">
    <text evidence="2">Belongs to the kinesin light chain family.</text>
</comment>
<dbReference type="RefSeq" id="WP_135482275.1">
    <property type="nucleotide sequence ID" value="NZ_SIJK02000128.1"/>
</dbReference>
<evidence type="ECO:0000256" key="8">
    <source>
        <dbReference type="ARBA" id="ARBA00023175"/>
    </source>
</evidence>
<evidence type="ECO:0000313" key="12">
    <source>
        <dbReference type="Proteomes" id="UP001193081"/>
    </source>
</evidence>
<name>A0ABS4DHU1_9CHLR</name>
<evidence type="ECO:0000256" key="9">
    <source>
        <dbReference type="ARBA" id="ARBA00023212"/>
    </source>
</evidence>
<keyword evidence="4" id="KW-0493">Microtubule</keyword>
<evidence type="ECO:0000256" key="3">
    <source>
        <dbReference type="ARBA" id="ARBA00022490"/>
    </source>
</evidence>
<comment type="caution">
    <text evidence="11">The sequence shown here is derived from an EMBL/GenBank/DDBJ whole genome shotgun (WGS) entry which is preliminary data.</text>
</comment>
<dbReference type="InterPro" id="IPR002151">
    <property type="entry name" value="Kinesin_light"/>
</dbReference>
<accession>A0ABS4DHU1</accession>
<evidence type="ECO:0000256" key="7">
    <source>
        <dbReference type="ARBA" id="ARBA00023054"/>
    </source>
</evidence>
<evidence type="ECO:0000313" key="11">
    <source>
        <dbReference type="EMBL" id="MBP1468983.1"/>
    </source>
</evidence>
<feature type="non-terminal residue" evidence="11">
    <location>
        <position position="1"/>
    </location>
</feature>
<organism evidence="11 12">
    <name type="scientific">Candidatus Chloroploca mongolica</name>
    <dbReference type="NCBI Taxonomy" id="2528176"/>
    <lineage>
        <taxon>Bacteria</taxon>
        <taxon>Bacillati</taxon>
        <taxon>Chloroflexota</taxon>
        <taxon>Chloroflexia</taxon>
        <taxon>Chloroflexales</taxon>
        <taxon>Chloroflexineae</taxon>
        <taxon>Oscillochloridaceae</taxon>
        <taxon>Candidatus Chloroploca</taxon>
    </lineage>
</organism>
<keyword evidence="9" id="KW-0206">Cytoskeleton</keyword>
<comment type="subcellular location">
    <subcellularLocation>
        <location evidence="1">Cytoplasm</location>
        <location evidence="1">Cytoskeleton</location>
    </subcellularLocation>
</comment>
<reference evidence="11 12" key="1">
    <citation type="submission" date="2021-03" db="EMBL/GenBank/DDBJ databases">
        <authorList>
            <person name="Grouzdev D.S."/>
        </authorList>
    </citation>
    <scope>NUCLEOTIDE SEQUENCE [LARGE SCALE GENOMIC DNA]</scope>
    <source>
        <strain evidence="11 12">M50-1</strain>
    </source>
</reference>
<dbReference type="InterPro" id="IPR019734">
    <property type="entry name" value="TPR_rpt"/>
</dbReference>
<dbReference type="PANTHER" id="PTHR45783:SF3">
    <property type="entry name" value="KINESIN LIGHT CHAIN"/>
    <property type="match status" value="1"/>
</dbReference>
<keyword evidence="12" id="KW-1185">Reference proteome</keyword>
<proteinExistence type="inferred from homology"/>
<sequence>LAELLRAQGNYDAARPLYERALAIRERVLGPEHPDTATSLNNLAGLYGAQGNYDAARPLYERALDIRERVLGPEHPATARSLNDLAINYCYQGDLATSERLMHRALQIRETRLGPDHPNTQGSRQSLAVIQQQRGRLATPQPSDPREALAPLLVAIAAVATGDNAPRQEVTEALADLEQQGWRLREPIERIWAGERDRAALVAGLADQDTALIDRVLALIERRQALLTSLPEALRTALREGNAVALQAALEALPEDQRHAVLAQLQEAGIIGGGPDMGAVLREFEPLLQAIAAVANGDEGPRAEIEAVLPQREAQGWQLTSAVQRIWVGERDEARLTEGIDANSAMLVRRILVLLNHPEPAVPSSIRDALATGNPQAIQTALEALEPDERTRVEAWLRTEAEQVMDALTRRSPDELVAGLPPAVRSALAQQDNDAFEAALAALPEAERQQVMVDLSALQAHAVRASQQQDPLERFAPLLAAIAAVANGDEGPREEVTAALVQSEQQGWMLRGPAERIWAGERDRAALVVGLDDQDAALIERVLALIASP</sequence>
<dbReference type="Pfam" id="PF13374">
    <property type="entry name" value="TPR_10"/>
    <property type="match status" value="1"/>
</dbReference>
<evidence type="ECO:0000256" key="1">
    <source>
        <dbReference type="ARBA" id="ARBA00004245"/>
    </source>
</evidence>
<keyword evidence="6 10" id="KW-0802">TPR repeat</keyword>
<evidence type="ECO:0000256" key="4">
    <source>
        <dbReference type="ARBA" id="ARBA00022701"/>
    </source>
</evidence>